<evidence type="ECO:0000256" key="3">
    <source>
        <dbReference type="ARBA" id="ARBA00022483"/>
    </source>
</evidence>
<comment type="similarity">
    <text evidence="1">Belongs to the SEC6 family.</text>
</comment>
<proteinExistence type="inferred from homology"/>
<feature type="region of interest" description="Disordered" evidence="4">
    <location>
        <begin position="759"/>
        <end position="804"/>
    </location>
</feature>
<evidence type="ECO:0008006" key="7">
    <source>
        <dbReference type="Google" id="ProtNLM"/>
    </source>
</evidence>
<name>A0A9W7GM41_9STRA</name>
<dbReference type="Proteomes" id="UP001165065">
    <property type="component" value="Unassembled WGS sequence"/>
</dbReference>
<dbReference type="AlphaFoldDB" id="A0A9W7GM41"/>
<dbReference type="PANTHER" id="PTHR21292:SF1">
    <property type="entry name" value="EXOCYST COMPLEX COMPONENT 3"/>
    <property type="match status" value="1"/>
</dbReference>
<evidence type="ECO:0000256" key="2">
    <source>
        <dbReference type="ARBA" id="ARBA00022448"/>
    </source>
</evidence>
<dbReference type="InterPro" id="IPR042532">
    <property type="entry name" value="EXOC3/Sec6_C"/>
</dbReference>
<feature type="compositionally biased region" description="Low complexity" evidence="4">
    <location>
        <begin position="766"/>
        <end position="776"/>
    </location>
</feature>
<evidence type="ECO:0000256" key="1">
    <source>
        <dbReference type="ARBA" id="ARBA00009447"/>
    </source>
</evidence>
<keyword evidence="2" id="KW-0813">Transport</keyword>
<dbReference type="OrthoDB" id="190098at2759"/>
<sequence length="856" mass="96014">MDEACVKQAKADAIKLIERRFSENLDELSLFEQQYQRKLSLVDSQLTSMIAGQFDNINKAMGTIERTSARIAALKNDFNSMSESCDRTHGQLGSFEHIRAINIANRNINTTISRIDNFTRIPQKVKRLMSALEQNPNSLMVVYKETQSLEDWRDELIEEVKGGSSRRRSSRSGYAHSPEVYNKIVTVLGDHFDIVLQLSHLTREATIANISNCFELAVDSPALLVRSVEVMMLIEESYKKKFEKMTQLEKENLPNLMGNFEAEVVAGLRTSFDARIRNQFSNYMFNAADEGKTGIEATLGAATRGIVDMTLLKNDVAVCFPPKIEIVKIYRQQLEEYMLPQVAALYSQNIQSLDIADLLRMATWLFNYNKAVTENEAGEKAKEFEEAISNLMDEYVKQVGQQTKNWFSNIESRNSEIQVESDGCLVTRDPEDMLNIINMQVSVAREQLPAELSYAAITSCIRELRGAQERLKDDISANWKEIEIERVCTVVNDSYRLQDKCDMLLDAIPDEEMDQGREVEGLETMKEEMDSLCVGYVELAVDATKLAACSVMEDLNGPIISKVFSPAWEDGEEIMTVTVRTLKDWFTDLQKWLPEYFFSKLVRECYNQVLKNYIEAAMGGKKAKAFNSPARASQQVINDRFSLEEFFVKEYEGSLIASGMREVNEASKRLDVLTWISKILMAKSAMDVEEDITNMLKLFGVQGKDVIMHIVTLRKVDKSQKADWLMIVEQNAEEIGKGCEHVQDLFDLAQFKVKGGAVGGKGTTGGSAPNSNSSNPFDDDFDAAPEGMSEGAEGGSERSGSAMFGSMSGMASEMAMGMASGMSSYDMGNTLSKNMDKWKKGAQMVGKMAARTPKKK</sequence>
<evidence type="ECO:0000313" key="5">
    <source>
        <dbReference type="EMBL" id="GMI47241.1"/>
    </source>
</evidence>
<dbReference type="EMBL" id="BRYA01000336">
    <property type="protein sequence ID" value="GMI47241.1"/>
    <property type="molecule type" value="Genomic_DNA"/>
</dbReference>
<accession>A0A9W7GM41</accession>
<dbReference type="GO" id="GO:0051601">
    <property type="term" value="P:exocyst localization"/>
    <property type="evidence" value="ECO:0007669"/>
    <property type="project" value="TreeGrafter"/>
</dbReference>
<evidence type="ECO:0000256" key="4">
    <source>
        <dbReference type="SAM" id="MobiDB-lite"/>
    </source>
</evidence>
<dbReference type="PANTHER" id="PTHR21292">
    <property type="entry name" value="EXOCYST COMPLEX COMPONENT SEC6-RELATED"/>
    <property type="match status" value="1"/>
</dbReference>
<comment type="caution">
    <text evidence="5">The sequence shown here is derived from an EMBL/GenBank/DDBJ whole genome shotgun (WGS) entry which is preliminary data.</text>
</comment>
<evidence type="ECO:0000313" key="6">
    <source>
        <dbReference type="Proteomes" id="UP001165065"/>
    </source>
</evidence>
<dbReference type="GO" id="GO:0006887">
    <property type="term" value="P:exocytosis"/>
    <property type="evidence" value="ECO:0007669"/>
    <property type="project" value="UniProtKB-KW"/>
</dbReference>
<keyword evidence="3" id="KW-0268">Exocytosis</keyword>
<dbReference type="Pfam" id="PF06046">
    <property type="entry name" value="Sec6"/>
    <property type="match status" value="1"/>
</dbReference>
<organism evidence="5 6">
    <name type="scientific">Triparma columacea</name>
    <dbReference type="NCBI Taxonomy" id="722753"/>
    <lineage>
        <taxon>Eukaryota</taxon>
        <taxon>Sar</taxon>
        <taxon>Stramenopiles</taxon>
        <taxon>Ochrophyta</taxon>
        <taxon>Bolidophyceae</taxon>
        <taxon>Parmales</taxon>
        <taxon>Triparmaceae</taxon>
        <taxon>Triparma</taxon>
    </lineage>
</organism>
<gene>
    <name evidence="5" type="ORF">TrCOL_g10530</name>
</gene>
<dbReference type="Gene3D" id="1.10.357.50">
    <property type="match status" value="1"/>
</dbReference>
<keyword evidence="6" id="KW-1185">Reference proteome</keyword>
<dbReference type="GO" id="GO:0000145">
    <property type="term" value="C:exocyst"/>
    <property type="evidence" value="ECO:0007669"/>
    <property type="project" value="InterPro"/>
</dbReference>
<protein>
    <recommendedName>
        <fullName evidence="7">Exocyst complex component Sec6</fullName>
    </recommendedName>
</protein>
<dbReference type="GO" id="GO:0000149">
    <property type="term" value="F:SNARE binding"/>
    <property type="evidence" value="ECO:0007669"/>
    <property type="project" value="TreeGrafter"/>
</dbReference>
<dbReference type="Gene3D" id="1.10.357.70">
    <property type="entry name" value="Exocyst complex component Sec6, C-terminal domain"/>
    <property type="match status" value="1"/>
</dbReference>
<dbReference type="InterPro" id="IPR010326">
    <property type="entry name" value="EXOC3/Sec6"/>
</dbReference>
<reference evidence="6" key="1">
    <citation type="journal article" date="2023" name="Commun. Biol.">
        <title>Genome analysis of Parmales, the sister group of diatoms, reveals the evolutionary specialization of diatoms from phago-mixotrophs to photoautotrophs.</title>
        <authorList>
            <person name="Ban H."/>
            <person name="Sato S."/>
            <person name="Yoshikawa S."/>
            <person name="Yamada K."/>
            <person name="Nakamura Y."/>
            <person name="Ichinomiya M."/>
            <person name="Sato N."/>
            <person name="Blanc-Mathieu R."/>
            <person name="Endo H."/>
            <person name="Kuwata A."/>
            <person name="Ogata H."/>
        </authorList>
    </citation>
    <scope>NUCLEOTIDE SEQUENCE [LARGE SCALE GENOMIC DNA]</scope>
</reference>